<comment type="caution">
    <text evidence="3">The sequence shown here is derived from an EMBL/GenBank/DDBJ whole genome shotgun (WGS) entry which is preliminary data.</text>
</comment>
<organism evidence="3 4">
    <name type="scientific">Nocardioides jiangsuensis</name>
    <dbReference type="NCBI Taxonomy" id="2866161"/>
    <lineage>
        <taxon>Bacteria</taxon>
        <taxon>Bacillati</taxon>
        <taxon>Actinomycetota</taxon>
        <taxon>Actinomycetes</taxon>
        <taxon>Propionibacteriales</taxon>
        <taxon>Nocardioidaceae</taxon>
        <taxon>Nocardioides</taxon>
    </lineage>
</organism>
<feature type="region of interest" description="Disordered" evidence="1">
    <location>
        <begin position="75"/>
        <end position="107"/>
    </location>
</feature>
<proteinExistence type="predicted"/>
<reference evidence="3 4" key="1">
    <citation type="submission" date="2021-08" db="EMBL/GenBank/DDBJ databases">
        <title>Nocardioides bacterium WL0053 sp. nov., isolated from the sediment.</title>
        <authorList>
            <person name="Wang L."/>
            <person name="Zhang D."/>
            <person name="Zhang A."/>
        </authorList>
    </citation>
    <scope>NUCLEOTIDE SEQUENCE [LARGE SCALE GENOMIC DNA]</scope>
    <source>
        <strain evidence="3 4">WL0053</strain>
    </source>
</reference>
<sequence length="107" mass="11797">MGSEQLAWSGRDWRMPVWLWVGLATMFVSVLHIILDFGVGLFDLHGTLSLTEAATIVGVALIQLWWAVSFMAGARGNGSGVAQRRDPRRRLGGADQRLPDRLLPARV</sequence>
<name>A0ABS7RNL7_9ACTN</name>
<feature type="transmembrane region" description="Helical" evidence="2">
    <location>
        <begin position="55"/>
        <end position="74"/>
    </location>
</feature>
<keyword evidence="2" id="KW-0472">Membrane</keyword>
<dbReference type="EMBL" id="JAIEZQ010000003">
    <property type="protein sequence ID" value="MBY9076638.1"/>
    <property type="molecule type" value="Genomic_DNA"/>
</dbReference>
<protein>
    <submittedName>
        <fullName evidence="3">Uncharacterized protein</fullName>
    </submittedName>
</protein>
<feature type="transmembrane region" description="Helical" evidence="2">
    <location>
        <begin position="17"/>
        <end position="35"/>
    </location>
</feature>
<dbReference type="Proteomes" id="UP000754710">
    <property type="component" value="Unassembled WGS sequence"/>
</dbReference>
<keyword evidence="2" id="KW-0812">Transmembrane</keyword>
<keyword evidence="4" id="KW-1185">Reference proteome</keyword>
<evidence type="ECO:0000256" key="1">
    <source>
        <dbReference type="SAM" id="MobiDB-lite"/>
    </source>
</evidence>
<keyword evidence="2" id="KW-1133">Transmembrane helix</keyword>
<evidence type="ECO:0000256" key="2">
    <source>
        <dbReference type="SAM" id="Phobius"/>
    </source>
</evidence>
<accession>A0ABS7RNL7</accession>
<dbReference type="RefSeq" id="WP_221026433.1">
    <property type="nucleotide sequence ID" value="NZ_JAIEZQ010000003.1"/>
</dbReference>
<evidence type="ECO:0000313" key="4">
    <source>
        <dbReference type="Proteomes" id="UP000754710"/>
    </source>
</evidence>
<evidence type="ECO:0000313" key="3">
    <source>
        <dbReference type="EMBL" id="MBY9076638.1"/>
    </source>
</evidence>
<gene>
    <name evidence="3" type="ORF">K1X13_17525</name>
</gene>